<dbReference type="Gene3D" id="3.90.50.10">
    <property type="entry name" value="Photosynthetic Reaction Center, subunit H, domain 2"/>
    <property type="match status" value="1"/>
</dbReference>
<reference evidence="2 3" key="1">
    <citation type="journal article" date="2013" name="Genome Announc.">
        <title>Genome Sequence of Streptomyces violaceusniger Strain SPC6, a Halotolerant Streptomycete That Exhibits Rapid Growth and Development.</title>
        <authorList>
            <person name="Chen X."/>
            <person name="Zhang B."/>
            <person name="Zhang W."/>
            <person name="Wu X."/>
            <person name="Zhang M."/>
            <person name="Chen T."/>
            <person name="Liu G."/>
            <person name="Dyson P."/>
        </authorList>
    </citation>
    <scope>NUCLEOTIDE SEQUENCE [LARGE SCALE GENOMIC DNA]</scope>
    <source>
        <strain evidence="2 3">SPC6</strain>
    </source>
</reference>
<gene>
    <name evidence="2" type="ORF">J116_013105</name>
</gene>
<dbReference type="Proteomes" id="UP000095329">
    <property type="component" value="Unassembled WGS sequence"/>
</dbReference>
<name>A0A1D3DSH2_9ACTN</name>
<evidence type="ECO:0000313" key="2">
    <source>
        <dbReference type="EMBL" id="OEJ95277.1"/>
    </source>
</evidence>
<comment type="caution">
    <text evidence="2">The sequence shown here is derived from an EMBL/GenBank/DDBJ whole genome shotgun (WGS) entry which is preliminary data.</text>
</comment>
<dbReference type="SUPFAM" id="SSF50346">
    <property type="entry name" value="PRC-barrel domain"/>
    <property type="match status" value="1"/>
</dbReference>
<feature type="domain" description="PRC-barrel" evidence="1">
    <location>
        <begin position="7"/>
        <end position="76"/>
    </location>
</feature>
<sequence>MIHSADIREWRNRDVVDPKGHKIGSLEAVYVDTTTDEPAMATIRTGLPTRQRLVFVPLDDATVGPGYVRVPYDKGTVRKAPAIGLDDVLAAEDEEVVFHHYGLAYQPGAAGERRLARR</sequence>
<dbReference type="InterPro" id="IPR011033">
    <property type="entry name" value="PRC_barrel-like_sf"/>
</dbReference>
<dbReference type="GO" id="GO:0030077">
    <property type="term" value="C:plasma membrane light-harvesting complex"/>
    <property type="evidence" value="ECO:0007669"/>
    <property type="project" value="InterPro"/>
</dbReference>
<evidence type="ECO:0000259" key="1">
    <source>
        <dbReference type="Pfam" id="PF05239"/>
    </source>
</evidence>
<dbReference type="EMBL" id="ASHX02000001">
    <property type="protein sequence ID" value="OEJ95277.1"/>
    <property type="molecule type" value="Genomic_DNA"/>
</dbReference>
<dbReference type="InterPro" id="IPR014747">
    <property type="entry name" value="Bac_photo_RC_H_C"/>
</dbReference>
<organism evidence="2 3">
    <name type="scientific">Streptomyces thermolilacinus SPC6</name>
    <dbReference type="NCBI Taxonomy" id="1306406"/>
    <lineage>
        <taxon>Bacteria</taxon>
        <taxon>Bacillati</taxon>
        <taxon>Actinomycetota</taxon>
        <taxon>Actinomycetes</taxon>
        <taxon>Kitasatosporales</taxon>
        <taxon>Streptomycetaceae</taxon>
        <taxon>Streptomyces</taxon>
    </lineage>
</organism>
<accession>A0A1D3DSH2</accession>
<proteinExistence type="predicted"/>
<evidence type="ECO:0000313" key="3">
    <source>
        <dbReference type="Proteomes" id="UP000095329"/>
    </source>
</evidence>
<dbReference type="RefSeq" id="WP_023587525.1">
    <property type="nucleotide sequence ID" value="NZ_ASHX02000001.1"/>
</dbReference>
<dbReference type="AlphaFoldDB" id="A0A1D3DSH2"/>
<protein>
    <submittedName>
        <fullName evidence="2">Photosystem reaction center subunit H</fullName>
    </submittedName>
</protein>
<keyword evidence="3" id="KW-1185">Reference proteome</keyword>
<dbReference type="Pfam" id="PF05239">
    <property type="entry name" value="PRC"/>
    <property type="match status" value="1"/>
</dbReference>
<dbReference type="eggNOG" id="COG3861">
    <property type="taxonomic scope" value="Bacteria"/>
</dbReference>
<dbReference type="GO" id="GO:0019684">
    <property type="term" value="P:photosynthesis, light reaction"/>
    <property type="evidence" value="ECO:0007669"/>
    <property type="project" value="InterPro"/>
</dbReference>
<dbReference type="STRING" id="1306406.J116_013105"/>
<dbReference type="OrthoDB" id="3712018at2"/>
<dbReference type="InterPro" id="IPR027275">
    <property type="entry name" value="PRC-brl_dom"/>
</dbReference>